<proteinExistence type="predicted"/>
<dbReference type="AlphaFoldDB" id="R0LY46"/>
<name>R0LY46_ANAPL</name>
<reference evidence="2" key="1">
    <citation type="journal article" date="2013" name="Nat. Genet.">
        <title>The duck genome and transcriptome provide insight into an avian influenza virus reservoir species.</title>
        <authorList>
            <person name="Huang Y."/>
            <person name="Li Y."/>
            <person name="Burt D.W."/>
            <person name="Chen H."/>
            <person name="Zhang Y."/>
            <person name="Qian W."/>
            <person name="Kim H."/>
            <person name="Gan S."/>
            <person name="Zhao Y."/>
            <person name="Li J."/>
            <person name="Yi K."/>
            <person name="Feng H."/>
            <person name="Zhu P."/>
            <person name="Li B."/>
            <person name="Liu Q."/>
            <person name="Fairley S."/>
            <person name="Magor K.E."/>
            <person name="Du Z."/>
            <person name="Hu X."/>
            <person name="Goodman L."/>
            <person name="Tafer H."/>
            <person name="Vignal A."/>
            <person name="Lee T."/>
            <person name="Kim K.W."/>
            <person name="Sheng Z."/>
            <person name="An Y."/>
            <person name="Searle S."/>
            <person name="Herrero J."/>
            <person name="Groenen M.A."/>
            <person name="Crooijmans R.P."/>
            <person name="Faraut T."/>
            <person name="Cai Q."/>
            <person name="Webster R.G."/>
            <person name="Aldridge J.R."/>
            <person name="Warren W.C."/>
            <person name="Bartschat S."/>
            <person name="Kehr S."/>
            <person name="Marz M."/>
            <person name="Stadler P.F."/>
            <person name="Smith J."/>
            <person name="Kraus R.H."/>
            <person name="Zhao Y."/>
            <person name="Ren L."/>
            <person name="Fei J."/>
            <person name="Morisson M."/>
            <person name="Kaiser P."/>
            <person name="Griffin D.K."/>
            <person name="Rao M."/>
            <person name="Pitel F."/>
            <person name="Wang J."/>
            <person name="Li N."/>
        </authorList>
    </citation>
    <scope>NUCLEOTIDE SEQUENCE [LARGE SCALE GENOMIC DNA]</scope>
</reference>
<dbReference type="Proteomes" id="UP000296049">
    <property type="component" value="Unassembled WGS sequence"/>
</dbReference>
<keyword evidence="2" id="KW-1185">Reference proteome</keyword>
<organism evidence="1 2">
    <name type="scientific">Anas platyrhynchos</name>
    <name type="common">Mallard</name>
    <name type="synonym">Anas boschas</name>
    <dbReference type="NCBI Taxonomy" id="8839"/>
    <lineage>
        <taxon>Eukaryota</taxon>
        <taxon>Metazoa</taxon>
        <taxon>Chordata</taxon>
        <taxon>Craniata</taxon>
        <taxon>Vertebrata</taxon>
        <taxon>Euteleostomi</taxon>
        <taxon>Archelosauria</taxon>
        <taxon>Archosauria</taxon>
        <taxon>Dinosauria</taxon>
        <taxon>Saurischia</taxon>
        <taxon>Theropoda</taxon>
        <taxon>Coelurosauria</taxon>
        <taxon>Aves</taxon>
        <taxon>Neognathae</taxon>
        <taxon>Galloanserae</taxon>
        <taxon>Anseriformes</taxon>
        <taxon>Anatidae</taxon>
        <taxon>Anatinae</taxon>
        <taxon>Anas</taxon>
    </lineage>
</organism>
<gene>
    <name evidence="1" type="ORF">Anapl_06692</name>
</gene>
<evidence type="ECO:0000313" key="2">
    <source>
        <dbReference type="Proteomes" id="UP000296049"/>
    </source>
</evidence>
<accession>R0LY46</accession>
<dbReference type="EMBL" id="KB742582">
    <property type="protein sequence ID" value="EOB06765.1"/>
    <property type="molecule type" value="Genomic_DNA"/>
</dbReference>
<sequence>MPDPIQGVRGALRAAPPAEQGALEGVFTGKAALEKRERKKPAVIVLKMNDSPLAALARLALGSSGLLGKYGKEKRTPKGRRISVKNANEIKKGFCQSRLVWKGKYLCANVGNLGSEEEEQKYWCRTEKTNIAEEIET</sequence>
<protein>
    <submittedName>
        <fullName evidence="1">Uncharacterized protein</fullName>
    </submittedName>
</protein>
<evidence type="ECO:0000313" key="1">
    <source>
        <dbReference type="EMBL" id="EOB06765.1"/>
    </source>
</evidence>